<accession>A0AAD1XC10</accession>
<evidence type="ECO:0000313" key="2">
    <source>
        <dbReference type="EMBL" id="CAI2370749.1"/>
    </source>
</evidence>
<evidence type="ECO:0000313" key="3">
    <source>
        <dbReference type="Proteomes" id="UP001295684"/>
    </source>
</evidence>
<gene>
    <name evidence="2" type="ORF">ECRASSUSDP1_LOCUS12067</name>
</gene>
<sequence length="235" mass="27396">MNSAFFSDEAFLFMQGHPDSVFAESFAQINQGWTDFGQTDFSLVRQNPWLKEAALEEVMELRPVSPTKCSDTKQVPSMKKSKVTRKSSTKSRRHRWNRSDLPKKAAFRFVRKFFHDLFKKQHPKIVKKRYVNCDVQTAIESMQRTISSVLSEELITEELTRFTVGILGIKKSYQLDCSNKVRDEIDQFWNTTQMFTIGGFNKCMKSKSFQTLCRCVVAQRKDSRAKILEESLLKY</sequence>
<dbReference type="Proteomes" id="UP001295684">
    <property type="component" value="Unassembled WGS sequence"/>
</dbReference>
<dbReference type="AlphaFoldDB" id="A0AAD1XC10"/>
<comment type="caution">
    <text evidence="2">The sequence shown here is derived from an EMBL/GenBank/DDBJ whole genome shotgun (WGS) entry which is preliminary data.</text>
</comment>
<feature type="compositionally biased region" description="Basic residues" evidence="1">
    <location>
        <begin position="79"/>
        <end position="96"/>
    </location>
</feature>
<organism evidence="2 3">
    <name type="scientific">Euplotes crassus</name>
    <dbReference type="NCBI Taxonomy" id="5936"/>
    <lineage>
        <taxon>Eukaryota</taxon>
        <taxon>Sar</taxon>
        <taxon>Alveolata</taxon>
        <taxon>Ciliophora</taxon>
        <taxon>Intramacronucleata</taxon>
        <taxon>Spirotrichea</taxon>
        <taxon>Hypotrichia</taxon>
        <taxon>Euplotida</taxon>
        <taxon>Euplotidae</taxon>
        <taxon>Moneuplotes</taxon>
    </lineage>
</organism>
<protein>
    <submittedName>
        <fullName evidence="2">Uncharacterized protein</fullName>
    </submittedName>
</protein>
<keyword evidence="3" id="KW-1185">Reference proteome</keyword>
<feature type="region of interest" description="Disordered" evidence="1">
    <location>
        <begin position="65"/>
        <end position="97"/>
    </location>
</feature>
<proteinExistence type="predicted"/>
<dbReference type="EMBL" id="CAMPGE010011952">
    <property type="protein sequence ID" value="CAI2370749.1"/>
    <property type="molecule type" value="Genomic_DNA"/>
</dbReference>
<reference evidence="2" key="1">
    <citation type="submission" date="2023-07" db="EMBL/GenBank/DDBJ databases">
        <authorList>
            <consortium name="AG Swart"/>
            <person name="Singh M."/>
            <person name="Singh A."/>
            <person name="Seah K."/>
            <person name="Emmerich C."/>
        </authorList>
    </citation>
    <scope>NUCLEOTIDE SEQUENCE</scope>
    <source>
        <strain evidence="2">DP1</strain>
    </source>
</reference>
<name>A0AAD1XC10_EUPCR</name>
<evidence type="ECO:0000256" key="1">
    <source>
        <dbReference type="SAM" id="MobiDB-lite"/>
    </source>
</evidence>